<evidence type="ECO:0000256" key="1">
    <source>
        <dbReference type="SAM" id="Phobius"/>
    </source>
</evidence>
<reference evidence="2 3" key="1">
    <citation type="submission" date="2019-05" db="EMBL/GenBank/DDBJ databases">
        <title>Dyadobacter AR-3-8 sp. nov., isolated from arctic soil.</title>
        <authorList>
            <person name="Chaudhary D.K."/>
        </authorList>
    </citation>
    <scope>NUCLEOTIDE SEQUENCE [LARGE SCALE GENOMIC DNA]</scope>
    <source>
        <strain evidence="2 3">AR-3-8</strain>
    </source>
</reference>
<keyword evidence="1" id="KW-0812">Transmembrane</keyword>
<dbReference type="Proteomes" id="UP000304900">
    <property type="component" value="Unassembled WGS sequence"/>
</dbReference>
<sequence>MKQIKQSYFYLFYWFNNLFKHSADSYNEIKAAFVVMYIQGGLLLRTIIWISNDSILKDYTLVKIIAALIAISLGFSNYHVLVHKKEWKKYEKGFRSMSSNQKILSSVAIIFFLIFFFWVCYFS</sequence>
<protein>
    <submittedName>
        <fullName evidence="2">Uncharacterized protein</fullName>
    </submittedName>
</protein>
<gene>
    <name evidence="2" type="ORF">FDK13_27105</name>
</gene>
<proteinExistence type="predicted"/>
<keyword evidence="1" id="KW-0472">Membrane</keyword>
<evidence type="ECO:0000313" key="2">
    <source>
        <dbReference type="EMBL" id="TKT88616.1"/>
    </source>
</evidence>
<name>A0A4U6CWD2_9BACT</name>
<feature type="transmembrane region" description="Helical" evidence="1">
    <location>
        <begin position="62"/>
        <end position="82"/>
    </location>
</feature>
<comment type="caution">
    <text evidence="2">The sequence shown here is derived from an EMBL/GenBank/DDBJ whole genome shotgun (WGS) entry which is preliminary data.</text>
</comment>
<organism evidence="2 3">
    <name type="scientific">Dyadobacter frigoris</name>
    <dbReference type="NCBI Taxonomy" id="2576211"/>
    <lineage>
        <taxon>Bacteria</taxon>
        <taxon>Pseudomonadati</taxon>
        <taxon>Bacteroidota</taxon>
        <taxon>Cytophagia</taxon>
        <taxon>Cytophagales</taxon>
        <taxon>Spirosomataceae</taxon>
        <taxon>Dyadobacter</taxon>
    </lineage>
</organism>
<accession>A0A4U6CWD2</accession>
<keyword evidence="1" id="KW-1133">Transmembrane helix</keyword>
<feature type="transmembrane region" description="Helical" evidence="1">
    <location>
        <begin position="31"/>
        <end position="50"/>
    </location>
</feature>
<keyword evidence="3" id="KW-1185">Reference proteome</keyword>
<dbReference type="EMBL" id="SZVO01000015">
    <property type="protein sequence ID" value="TKT88616.1"/>
    <property type="molecule type" value="Genomic_DNA"/>
</dbReference>
<dbReference type="AlphaFoldDB" id="A0A4U6CWD2"/>
<feature type="transmembrane region" description="Helical" evidence="1">
    <location>
        <begin position="103"/>
        <end position="121"/>
    </location>
</feature>
<evidence type="ECO:0000313" key="3">
    <source>
        <dbReference type="Proteomes" id="UP000304900"/>
    </source>
</evidence>
<dbReference type="RefSeq" id="WP_137343153.1">
    <property type="nucleotide sequence ID" value="NZ_BSQH01000012.1"/>
</dbReference>